<feature type="domain" description="Acyl-CoA dehydrogenase/oxidase N-terminal" evidence="8">
    <location>
        <begin position="14"/>
        <end position="125"/>
    </location>
</feature>
<dbReference type="InterPro" id="IPR009100">
    <property type="entry name" value="AcylCoA_DH/oxidase_NM_dom_sf"/>
</dbReference>
<comment type="cofactor">
    <cofactor evidence="1">
        <name>FAD</name>
        <dbReference type="ChEBI" id="CHEBI:57692"/>
    </cofactor>
</comment>
<dbReference type="InterPro" id="IPR009075">
    <property type="entry name" value="AcylCo_DH/oxidase_C"/>
</dbReference>
<feature type="domain" description="Acyl-CoA oxidase/dehydrogenase middle" evidence="7">
    <location>
        <begin position="129"/>
        <end position="224"/>
    </location>
</feature>
<dbReference type="InterPro" id="IPR037069">
    <property type="entry name" value="AcylCoA_DH/ox_N_sf"/>
</dbReference>
<dbReference type="PANTHER" id="PTHR43292:SF4">
    <property type="entry name" value="ACYL-COA DEHYDROGENASE FADE34"/>
    <property type="match status" value="1"/>
</dbReference>
<dbReference type="Pfam" id="PF02771">
    <property type="entry name" value="Acyl-CoA_dh_N"/>
    <property type="match status" value="1"/>
</dbReference>
<keyword evidence="10" id="KW-1185">Reference proteome</keyword>
<dbReference type="PROSITE" id="PS00072">
    <property type="entry name" value="ACYL_COA_DH_1"/>
    <property type="match status" value="1"/>
</dbReference>
<gene>
    <name evidence="9" type="ORF">FHP08_12870</name>
</gene>
<dbReference type="RefSeq" id="WP_147704886.1">
    <property type="nucleotide sequence ID" value="NZ_VDUY01000005.1"/>
</dbReference>
<dbReference type="PANTHER" id="PTHR43292">
    <property type="entry name" value="ACYL-COA DEHYDROGENASE"/>
    <property type="match status" value="1"/>
</dbReference>
<keyword evidence="3" id="KW-0285">Flavoprotein</keyword>
<dbReference type="InterPro" id="IPR046373">
    <property type="entry name" value="Acyl-CoA_Oxase/DH_mid-dom_sf"/>
</dbReference>
<protein>
    <submittedName>
        <fullName evidence="9">Acyl-CoA dehydrogenase</fullName>
    </submittedName>
</protein>
<dbReference type="Pfam" id="PF02770">
    <property type="entry name" value="Acyl-CoA_dh_M"/>
    <property type="match status" value="1"/>
</dbReference>
<evidence type="ECO:0000256" key="4">
    <source>
        <dbReference type="ARBA" id="ARBA00022827"/>
    </source>
</evidence>
<dbReference type="Proteomes" id="UP000321548">
    <property type="component" value="Unassembled WGS sequence"/>
</dbReference>
<dbReference type="GO" id="GO:0005886">
    <property type="term" value="C:plasma membrane"/>
    <property type="evidence" value="ECO:0007669"/>
    <property type="project" value="TreeGrafter"/>
</dbReference>
<dbReference type="Pfam" id="PF00441">
    <property type="entry name" value="Acyl-CoA_dh_1"/>
    <property type="match status" value="1"/>
</dbReference>
<dbReference type="GO" id="GO:0050660">
    <property type="term" value="F:flavin adenine dinucleotide binding"/>
    <property type="evidence" value="ECO:0007669"/>
    <property type="project" value="InterPro"/>
</dbReference>
<dbReference type="InterPro" id="IPR013786">
    <property type="entry name" value="AcylCoA_DH/ox_N"/>
</dbReference>
<keyword evidence="5" id="KW-0560">Oxidoreductase</keyword>
<sequence length="390" mass="41771">MDALTLPLTRIPPADEALRGEIRAFVESALAGMPADVRARAWLGYDPAFSRALAERGWVGLALPPEYGGGGRGVFARFVLVEELLSRGAPVLMHWIADRQSGPMIARFGTEAQKRLYLPKICRAEIGFCIGLSEPNAGSDLASVRTRAVRGAKGWRLNGRKIWTTNAHHAQYMIALVRTSGSAADRHAGLSQMIVDLSAPGVTVRSIRDLTGDAHFNEVFFDDVLLSDEALIGEEGQGWTQANAELAFERSGPERLLSAQVLVDEWFAWLRGSSGSGDPPAAQVAALGAIYARLVTLRAMSLAVAARIDAGESPMLAAALVKDLGTLVEQEIPATLADLLAESPDGRGARPPAVLMRTLAYVSQMSPTFSLRGGTREILRGVIARGLALR</sequence>
<evidence type="ECO:0000259" key="8">
    <source>
        <dbReference type="Pfam" id="PF02771"/>
    </source>
</evidence>
<evidence type="ECO:0000313" key="9">
    <source>
        <dbReference type="EMBL" id="TXL64637.1"/>
    </source>
</evidence>
<comment type="similarity">
    <text evidence="2">Belongs to the acyl-CoA dehydrogenase family.</text>
</comment>
<evidence type="ECO:0000256" key="2">
    <source>
        <dbReference type="ARBA" id="ARBA00009347"/>
    </source>
</evidence>
<evidence type="ECO:0000256" key="3">
    <source>
        <dbReference type="ARBA" id="ARBA00022630"/>
    </source>
</evidence>
<proteinExistence type="inferred from homology"/>
<dbReference type="Gene3D" id="2.40.110.10">
    <property type="entry name" value="Butyryl-CoA Dehydrogenase, subunit A, domain 2"/>
    <property type="match status" value="1"/>
</dbReference>
<dbReference type="InterPro" id="IPR036250">
    <property type="entry name" value="AcylCo_DH-like_C"/>
</dbReference>
<dbReference type="SUPFAM" id="SSF56645">
    <property type="entry name" value="Acyl-CoA dehydrogenase NM domain-like"/>
    <property type="match status" value="1"/>
</dbReference>
<dbReference type="InterPro" id="IPR006091">
    <property type="entry name" value="Acyl-CoA_Oxase/DH_mid-dom"/>
</dbReference>
<dbReference type="SUPFAM" id="SSF47203">
    <property type="entry name" value="Acyl-CoA dehydrogenase C-terminal domain-like"/>
    <property type="match status" value="1"/>
</dbReference>
<name>A0A5C8NTZ4_9BURK</name>
<feature type="domain" description="Acyl-CoA dehydrogenase/oxidase C-terminal" evidence="6">
    <location>
        <begin position="236"/>
        <end position="387"/>
    </location>
</feature>
<dbReference type="Gene3D" id="1.10.540.10">
    <property type="entry name" value="Acyl-CoA dehydrogenase/oxidase, N-terminal domain"/>
    <property type="match status" value="1"/>
</dbReference>
<evidence type="ECO:0000256" key="1">
    <source>
        <dbReference type="ARBA" id="ARBA00001974"/>
    </source>
</evidence>
<dbReference type="EMBL" id="VDUY01000005">
    <property type="protein sequence ID" value="TXL64637.1"/>
    <property type="molecule type" value="Genomic_DNA"/>
</dbReference>
<comment type="caution">
    <text evidence="9">The sequence shown here is derived from an EMBL/GenBank/DDBJ whole genome shotgun (WGS) entry which is preliminary data.</text>
</comment>
<dbReference type="InterPro" id="IPR052161">
    <property type="entry name" value="Mycobact_Acyl-CoA_DH"/>
</dbReference>
<dbReference type="InterPro" id="IPR006089">
    <property type="entry name" value="Acyl-CoA_DH_CS"/>
</dbReference>
<keyword evidence="4" id="KW-0274">FAD</keyword>
<dbReference type="GO" id="GO:0003995">
    <property type="term" value="F:acyl-CoA dehydrogenase activity"/>
    <property type="evidence" value="ECO:0007669"/>
    <property type="project" value="InterPro"/>
</dbReference>
<dbReference type="AlphaFoldDB" id="A0A5C8NTZ4"/>
<organism evidence="9 10">
    <name type="scientific">Zeimonas arvi</name>
    <dbReference type="NCBI Taxonomy" id="2498847"/>
    <lineage>
        <taxon>Bacteria</taxon>
        <taxon>Pseudomonadati</taxon>
        <taxon>Pseudomonadota</taxon>
        <taxon>Betaproteobacteria</taxon>
        <taxon>Burkholderiales</taxon>
        <taxon>Burkholderiaceae</taxon>
        <taxon>Zeimonas</taxon>
    </lineage>
</organism>
<dbReference type="OrthoDB" id="9770681at2"/>
<dbReference type="FunFam" id="2.40.110.10:FF:000011">
    <property type="entry name" value="Acyl-CoA dehydrogenase FadE34"/>
    <property type="match status" value="1"/>
</dbReference>
<evidence type="ECO:0000259" key="7">
    <source>
        <dbReference type="Pfam" id="PF02770"/>
    </source>
</evidence>
<dbReference type="Gene3D" id="1.20.140.10">
    <property type="entry name" value="Butyryl-CoA Dehydrogenase, subunit A, domain 3"/>
    <property type="match status" value="1"/>
</dbReference>
<evidence type="ECO:0000313" key="10">
    <source>
        <dbReference type="Proteomes" id="UP000321548"/>
    </source>
</evidence>
<evidence type="ECO:0000256" key="5">
    <source>
        <dbReference type="ARBA" id="ARBA00023002"/>
    </source>
</evidence>
<reference evidence="9 10" key="1">
    <citation type="submission" date="2019-06" db="EMBL/GenBank/DDBJ databases">
        <title>Quisquiliibacterium sp. nov., isolated from a maize field.</title>
        <authorList>
            <person name="Lin S.-Y."/>
            <person name="Tsai C.-F."/>
            <person name="Young C.-C."/>
        </authorList>
    </citation>
    <scope>NUCLEOTIDE SEQUENCE [LARGE SCALE GENOMIC DNA]</scope>
    <source>
        <strain evidence="9 10">CC-CFT501</strain>
    </source>
</reference>
<evidence type="ECO:0000259" key="6">
    <source>
        <dbReference type="Pfam" id="PF00441"/>
    </source>
</evidence>
<accession>A0A5C8NTZ4</accession>